<dbReference type="OrthoDB" id="408152at2759"/>
<dbReference type="SUPFAM" id="SSF52540">
    <property type="entry name" value="P-loop containing nucleoside triphosphate hydrolases"/>
    <property type="match status" value="1"/>
</dbReference>
<dbReference type="PANTHER" id="PTHR36978:SF4">
    <property type="entry name" value="P-LOOP CONTAINING NUCLEOSIDE TRIPHOSPHATE HYDROLASE PROTEIN"/>
    <property type="match status" value="1"/>
</dbReference>
<evidence type="ECO:0000313" key="2">
    <source>
        <dbReference type="EMBL" id="KAF2170620.1"/>
    </source>
</evidence>
<dbReference type="Proteomes" id="UP000799537">
    <property type="component" value="Unassembled WGS sequence"/>
</dbReference>
<dbReference type="Gene3D" id="3.40.50.300">
    <property type="entry name" value="P-loop containing nucleotide triphosphate hydrolases"/>
    <property type="match status" value="1"/>
</dbReference>
<feature type="compositionally biased region" description="Polar residues" evidence="1">
    <location>
        <begin position="270"/>
        <end position="280"/>
    </location>
</feature>
<feature type="region of interest" description="Disordered" evidence="1">
    <location>
        <begin position="260"/>
        <end position="280"/>
    </location>
</feature>
<proteinExistence type="predicted"/>
<organism evidence="2 3">
    <name type="scientific">Zasmidium cellare ATCC 36951</name>
    <dbReference type="NCBI Taxonomy" id="1080233"/>
    <lineage>
        <taxon>Eukaryota</taxon>
        <taxon>Fungi</taxon>
        <taxon>Dikarya</taxon>
        <taxon>Ascomycota</taxon>
        <taxon>Pezizomycotina</taxon>
        <taxon>Dothideomycetes</taxon>
        <taxon>Dothideomycetidae</taxon>
        <taxon>Mycosphaerellales</taxon>
        <taxon>Mycosphaerellaceae</taxon>
        <taxon>Zasmidium</taxon>
    </lineage>
</organism>
<name>A0A6A6CWP3_ZASCE</name>
<dbReference type="InterPro" id="IPR040632">
    <property type="entry name" value="Sulfotransfer_4"/>
</dbReference>
<gene>
    <name evidence="2" type="ORF">M409DRAFT_19436</name>
</gene>
<dbReference type="PANTHER" id="PTHR36978">
    <property type="entry name" value="P-LOOP CONTAINING NUCLEOTIDE TRIPHOSPHATE HYDROLASE"/>
    <property type="match status" value="1"/>
</dbReference>
<dbReference type="InterPro" id="IPR027417">
    <property type="entry name" value="P-loop_NTPase"/>
</dbReference>
<evidence type="ECO:0008006" key="4">
    <source>
        <dbReference type="Google" id="ProtNLM"/>
    </source>
</evidence>
<dbReference type="EMBL" id="ML993585">
    <property type="protein sequence ID" value="KAF2170620.1"/>
    <property type="molecule type" value="Genomic_DNA"/>
</dbReference>
<dbReference type="AlphaFoldDB" id="A0A6A6CWP3"/>
<protein>
    <recommendedName>
        <fullName evidence="4">Sulfotransferase domain-containing protein</fullName>
    </recommendedName>
</protein>
<reference evidence="2" key="1">
    <citation type="journal article" date="2020" name="Stud. Mycol.">
        <title>101 Dothideomycetes genomes: a test case for predicting lifestyles and emergence of pathogens.</title>
        <authorList>
            <person name="Haridas S."/>
            <person name="Albert R."/>
            <person name="Binder M."/>
            <person name="Bloem J."/>
            <person name="Labutti K."/>
            <person name="Salamov A."/>
            <person name="Andreopoulos B."/>
            <person name="Baker S."/>
            <person name="Barry K."/>
            <person name="Bills G."/>
            <person name="Bluhm B."/>
            <person name="Cannon C."/>
            <person name="Castanera R."/>
            <person name="Culley D."/>
            <person name="Daum C."/>
            <person name="Ezra D."/>
            <person name="Gonzalez J."/>
            <person name="Henrissat B."/>
            <person name="Kuo A."/>
            <person name="Liang C."/>
            <person name="Lipzen A."/>
            <person name="Lutzoni F."/>
            <person name="Magnuson J."/>
            <person name="Mondo S."/>
            <person name="Nolan M."/>
            <person name="Ohm R."/>
            <person name="Pangilinan J."/>
            <person name="Park H.-J."/>
            <person name="Ramirez L."/>
            <person name="Alfaro M."/>
            <person name="Sun H."/>
            <person name="Tritt A."/>
            <person name="Yoshinaga Y."/>
            <person name="Zwiers L.-H."/>
            <person name="Turgeon B."/>
            <person name="Goodwin S."/>
            <person name="Spatafora J."/>
            <person name="Crous P."/>
            <person name="Grigoriev I."/>
        </authorList>
    </citation>
    <scope>NUCLEOTIDE SEQUENCE</scope>
    <source>
        <strain evidence="2">ATCC 36951</strain>
    </source>
</reference>
<sequence length="280" mass="31387">MAAIKATSTTAKDVSISRKPPILCMGAPRTGTASLGEALRILGYERVHHGSNQVPSDPNWEIFNRAADATFDTLPTYTGKPFTREDWDEIMQNWDVVTDMFAYYARSLIPAYPDAKVILVERDTSAWLKSWTEQKRSWCSPLAHQFVKTVEPLTGTIAGSTSFKFITGWIGSNKRQDIFDKAEEAYARHNQFVRDSVPAGQLLEFQLKDGWVPLCEFLRKEVPNVPFPRLNTLEDYQAKASQDKWAGIVRATKRVLGMRDTTSEVEGNLSKPSQGHSGAV</sequence>
<dbReference type="Pfam" id="PF17784">
    <property type="entry name" value="Sulfotransfer_4"/>
    <property type="match status" value="1"/>
</dbReference>
<accession>A0A6A6CWP3</accession>
<dbReference type="RefSeq" id="XP_033671509.1">
    <property type="nucleotide sequence ID" value="XM_033804933.1"/>
</dbReference>
<keyword evidence="3" id="KW-1185">Reference proteome</keyword>
<evidence type="ECO:0000313" key="3">
    <source>
        <dbReference type="Proteomes" id="UP000799537"/>
    </source>
</evidence>
<dbReference type="GeneID" id="54558205"/>
<evidence type="ECO:0000256" key="1">
    <source>
        <dbReference type="SAM" id="MobiDB-lite"/>
    </source>
</evidence>